<proteinExistence type="predicted"/>
<dbReference type="SUPFAM" id="SSF158997">
    <property type="entry name" value="Trm112p-like"/>
    <property type="match status" value="1"/>
</dbReference>
<protein>
    <submittedName>
        <fullName evidence="1">Uncharacterized protein</fullName>
    </submittedName>
</protein>
<reference evidence="2" key="1">
    <citation type="submission" date="2017-09" db="EMBL/GenBank/DDBJ databases">
        <authorList>
            <person name="Varghese N."/>
            <person name="Submissions S."/>
        </authorList>
    </citation>
    <scope>NUCLEOTIDE SEQUENCE [LARGE SCALE GENOMIC DNA]</scope>
    <source>
        <strain evidence="2">DSM 15103</strain>
    </source>
</reference>
<organism evidence="1 2">
    <name type="scientific">Persephonella hydrogeniphila</name>
    <dbReference type="NCBI Taxonomy" id="198703"/>
    <lineage>
        <taxon>Bacteria</taxon>
        <taxon>Pseudomonadati</taxon>
        <taxon>Aquificota</taxon>
        <taxon>Aquificia</taxon>
        <taxon>Aquificales</taxon>
        <taxon>Hydrogenothermaceae</taxon>
        <taxon>Persephonella</taxon>
    </lineage>
</organism>
<dbReference type="RefSeq" id="WP_096999575.1">
    <property type="nucleotide sequence ID" value="NZ_OBEI01000001.1"/>
</dbReference>
<dbReference type="EMBL" id="OBEI01000001">
    <property type="protein sequence ID" value="SNZ03469.1"/>
    <property type="molecule type" value="Genomic_DNA"/>
</dbReference>
<evidence type="ECO:0000313" key="2">
    <source>
        <dbReference type="Proteomes" id="UP000219036"/>
    </source>
</evidence>
<name>A0A285N202_9AQUI</name>
<dbReference type="InterPro" id="IPR005651">
    <property type="entry name" value="Trm112-like"/>
</dbReference>
<gene>
    <name evidence="1" type="ORF">SAMN06265182_0388</name>
</gene>
<sequence length="64" mass="7424">MIPEDLLHILACPKCKGELLFFESFFVCESCKLKFEVKEDIPDFLLDDAKEISEDEIKKLKDEG</sequence>
<accession>A0A285N202</accession>
<dbReference type="Proteomes" id="UP000219036">
    <property type="component" value="Unassembled WGS sequence"/>
</dbReference>
<dbReference type="OrthoDB" id="9812205at2"/>
<dbReference type="AlphaFoldDB" id="A0A285N202"/>
<dbReference type="Gene3D" id="2.20.25.10">
    <property type="match status" value="1"/>
</dbReference>
<evidence type="ECO:0000313" key="1">
    <source>
        <dbReference type="EMBL" id="SNZ03469.1"/>
    </source>
</evidence>
<keyword evidence="2" id="KW-1185">Reference proteome</keyword>
<dbReference type="Pfam" id="PF03966">
    <property type="entry name" value="Trm112p"/>
    <property type="match status" value="1"/>
</dbReference>